<comment type="caution">
    <text evidence="3">The sequence shown here is derived from an EMBL/GenBank/DDBJ whole genome shotgun (WGS) entry which is preliminary data.</text>
</comment>
<evidence type="ECO:0000313" key="4">
    <source>
        <dbReference type="Proteomes" id="UP000747542"/>
    </source>
</evidence>
<keyword evidence="1" id="KW-0378">Hydrolase</keyword>
<reference evidence="3" key="1">
    <citation type="journal article" date="2021" name="Sci. Adv.">
        <title>The American lobster genome reveals insights on longevity, neural, and immune adaptations.</title>
        <authorList>
            <person name="Polinski J.M."/>
            <person name="Zimin A.V."/>
            <person name="Clark K.F."/>
            <person name="Kohn A.B."/>
            <person name="Sadowski N."/>
            <person name="Timp W."/>
            <person name="Ptitsyn A."/>
            <person name="Khanna P."/>
            <person name="Romanova D.Y."/>
            <person name="Williams P."/>
            <person name="Greenwood S.J."/>
            <person name="Moroz L.L."/>
            <person name="Walt D.R."/>
            <person name="Bodnar A.G."/>
        </authorList>
    </citation>
    <scope>NUCLEOTIDE SEQUENCE</scope>
    <source>
        <strain evidence="3">GMGI-L3</strain>
    </source>
</reference>
<proteinExistence type="predicted"/>
<dbReference type="PANTHER" id="PTHR10655">
    <property type="entry name" value="LYSOPHOSPHOLIPASE-RELATED"/>
    <property type="match status" value="1"/>
</dbReference>
<dbReference type="OrthoDB" id="2418081at2759"/>
<sequence length="233" mass="26413">MSSKILQMTISAQSKPVHTASIIFMHGSGGTGPMSKEGIKITLGKRLTFPHIRILYPTSPLRPYTPSNGYLQHVWFNRHSISLEAPEDLTTIEPMAEEINNLIDQEIQQGIDVKRIILGGFSMGSSLAMQMGYRFRKDIGGVFVLSSFLNQHSKVYEALESSPDDSRPPLFMCHGEKDDVVPYVWGEHTFKELQRRGVPGEFKSFLNLYHAVNKEELIMLQEWILQQLPPLQN</sequence>
<dbReference type="Pfam" id="PF02230">
    <property type="entry name" value="Abhydrolase_2"/>
    <property type="match status" value="1"/>
</dbReference>
<dbReference type="GO" id="GO:0052689">
    <property type="term" value="F:carboxylic ester hydrolase activity"/>
    <property type="evidence" value="ECO:0007669"/>
    <property type="project" value="TreeGrafter"/>
</dbReference>
<accession>A0A8J5JTQ0</accession>
<organism evidence="3 4">
    <name type="scientific">Homarus americanus</name>
    <name type="common">American lobster</name>
    <dbReference type="NCBI Taxonomy" id="6706"/>
    <lineage>
        <taxon>Eukaryota</taxon>
        <taxon>Metazoa</taxon>
        <taxon>Ecdysozoa</taxon>
        <taxon>Arthropoda</taxon>
        <taxon>Crustacea</taxon>
        <taxon>Multicrustacea</taxon>
        <taxon>Malacostraca</taxon>
        <taxon>Eumalacostraca</taxon>
        <taxon>Eucarida</taxon>
        <taxon>Decapoda</taxon>
        <taxon>Pleocyemata</taxon>
        <taxon>Astacidea</taxon>
        <taxon>Nephropoidea</taxon>
        <taxon>Nephropidae</taxon>
        <taxon>Homarus</taxon>
    </lineage>
</organism>
<dbReference type="InterPro" id="IPR003140">
    <property type="entry name" value="PLipase/COase/thioEstase"/>
</dbReference>
<dbReference type="GO" id="GO:0005737">
    <property type="term" value="C:cytoplasm"/>
    <property type="evidence" value="ECO:0007669"/>
    <property type="project" value="TreeGrafter"/>
</dbReference>
<gene>
    <name evidence="3" type="primary">Lyplal1-L</name>
    <name evidence="3" type="ORF">Hamer_G014259</name>
</gene>
<evidence type="ECO:0000259" key="2">
    <source>
        <dbReference type="Pfam" id="PF02230"/>
    </source>
</evidence>
<dbReference type="GO" id="GO:0008474">
    <property type="term" value="F:palmitoyl-(protein) hydrolase activity"/>
    <property type="evidence" value="ECO:0007669"/>
    <property type="project" value="TreeGrafter"/>
</dbReference>
<feature type="domain" description="Phospholipase/carboxylesterase/thioesterase" evidence="2">
    <location>
        <begin position="14"/>
        <end position="224"/>
    </location>
</feature>
<dbReference type="PANTHER" id="PTHR10655:SF17">
    <property type="entry name" value="LYSOPHOSPHOLIPASE-LIKE PROTEIN 1"/>
    <property type="match status" value="1"/>
</dbReference>
<name>A0A8J5JTQ0_HOMAM</name>
<dbReference type="Proteomes" id="UP000747542">
    <property type="component" value="Unassembled WGS sequence"/>
</dbReference>
<dbReference type="InterPro" id="IPR050565">
    <property type="entry name" value="LYPA1-2/EST-like"/>
</dbReference>
<keyword evidence="4" id="KW-1185">Reference proteome</keyword>
<dbReference type="AlphaFoldDB" id="A0A8J5JTQ0"/>
<evidence type="ECO:0000313" key="3">
    <source>
        <dbReference type="EMBL" id="KAG7164132.1"/>
    </source>
</evidence>
<protein>
    <submittedName>
        <fullName evidence="3">Lysophospholipase-like protein 1-like</fullName>
    </submittedName>
</protein>
<evidence type="ECO:0000256" key="1">
    <source>
        <dbReference type="ARBA" id="ARBA00022801"/>
    </source>
</evidence>
<dbReference type="EMBL" id="JAHLQT010025553">
    <property type="protein sequence ID" value="KAG7164132.1"/>
    <property type="molecule type" value="Genomic_DNA"/>
</dbReference>